<keyword evidence="3" id="KW-1185">Reference proteome</keyword>
<reference evidence="2 3" key="1">
    <citation type="submission" date="2024-06" db="EMBL/GenBank/DDBJ databases">
        <title>The Natural Products Discovery Center: Release of the First 8490 Sequenced Strains for Exploring Actinobacteria Biosynthetic Diversity.</title>
        <authorList>
            <person name="Kalkreuter E."/>
            <person name="Kautsar S.A."/>
            <person name="Yang D."/>
            <person name="Bader C.D."/>
            <person name="Teijaro C.N."/>
            <person name="Fluegel L."/>
            <person name="Davis C.M."/>
            <person name="Simpson J.R."/>
            <person name="Lauterbach L."/>
            <person name="Steele A.D."/>
            <person name="Gui C."/>
            <person name="Meng S."/>
            <person name="Li G."/>
            <person name="Viehrig K."/>
            <person name="Ye F."/>
            <person name="Su P."/>
            <person name="Kiefer A.F."/>
            <person name="Nichols A."/>
            <person name="Cepeda A.J."/>
            <person name="Yan W."/>
            <person name="Fan B."/>
            <person name="Jiang Y."/>
            <person name="Adhikari A."/>
            <person name="Zheng C.-J."/>
            <person name="Schuster L."/>
            <person name="Cowan T.M."/>
            <person name="Smanski M.J."/>
            <person name="Chevrette M.G."/>
            <person name="De Carvalho L.P.S."/>
            <person name="Shen B."/>
        </authorList>
    </citation>
    <scope>NUCLEOTIDE SEQUENCE [LARGE SCALE GENOMIC DNA]</scope>
    <source>
        <strain evidence="2 3">NPDC033843</strain>
    </source>
</reference>
<dbReference type="RefSeq" id="WP_334574375.1">
    <property type="nucleotide sequence ID" value="NZ_JBEZVE010000010.1"/>
</dbReference>
<feature type="compositionally biased region" description="Basic and acidic residues" evidence="1">
    <location>
        <begin position="1"/>
        <end position="10"/>
    </location>
</feature>
<protein>
    <submittedName>
        <fullName evidence="2">Uncharacterized protein</fullName>
    </submittedName>
</protein>
<organism evidence="2 3">
    <name type="scientific">Streptomyces sp. 900129855</name>
    <dbReference type="NCBI Taxonomy" id="3155129"/>
    <lineage>
        <taxon>Bacteria</taxon>
        <taxon>Bacillati</taxon>
        <taxon>Actinomycetota</taxon>
        <taxon>Actinomycetes</taxon>
        <taxon>Kitasatosporales</taxon>
        <taxon>Streptomycetaceae</taxon>
        <taxon>Streptomyces</taxon>
    </lineage>
</organism>
<gene>
    <name evidence="2" type="ORF">AB0E89_20865</name>
</gene>
<evidence type="ECO:0000313" key="3">
    <source>
        <dbReference type="Proteomes" id="UP001550739"/>
    </source>
</evidence>
<evidence type="ECO:0000256" key="1">
    <source>
        <dbReference type="SAM" id="MobiDB-lite"/>
    </source>
</evidence>
<comment type="caution">
    <text evidence="2">The sequence shown here is derived from an EMBL/GenBank/DDBJ whole genome shotgun (WGS) entry which is preliminary data.</text>
</comment>
<name>A0ABV2ZK86_9ACTN</name>
<evidence type="ECO:0000313" key="2">
    <source>
        <dbReference type="EMBL" id="MEU3782971.1"/>
    </source>
</evidence>
<dbReference type="EMBL" id="JBEZVE010000010">
    <property type="protein sequence ID" value="MEU3782971.1"/>
    <property type="molecule type" value="Genomic_DNA"/>
</dbReference>
<sequence>MRGTDADGDGRPGVTQAVLADGPLARQGRPASRVLAAGEEL</sequence>
<proteinExistence type="predicted"/>
<feature type="region of interest" description="Disordered" evidence="1">
    <location>
        <begin position="1"/>
        <end position="41"/>
    </location>
</feature>
<dbReference type="Proteomes" id="UP001550739">
    <property type="component" value="Unassembled WGS sequence"/>
</dbReference>
<accession>A0ABV2ZK86</accession>